<dbReference type="Proteomes" id="UP000323664">
    <property type="component" value="Unassembled WGS sequence"/>
</dbReference>
<comment type="caution">
    <text evidence="2">The sequence shown here is derived from an EMBL/GenBank/DDBJ whole genome shotgun (WGS) entry which is preliminary data.</text>
</comment>
<dbReference type="PANTHER" id="PTHR43422">
    <property type="entry name" value="THIAMINE THIAZOLE SYNTHASE"/>
    <property type="match status" value="1"/>
</dbReference>
<reference evidence="2 3" key="1">
    <citation type="journal article" date="2019" name="J. Ind. Microbiol. Biotechnol.">
        <title>Paenibacillus amylolyticus 27C64 has a diverse set of carbohydrate-active enzymes and complete pectin deconstruction system.</title>
        <authorList>
            <person name="Keggi C."/>
            <person name="Doran-Peterson J."/>
        </authorList>
    </citation>
    <scope>NUCLEOTIDE SEQUENCE [LARGE SCALE GENOMIC DNA]</scope>
    <source>
        <strain evidence="2 3">27C64</strain>
    </source>
</reference>
<protein>
    <submittedName>
        <fullName evidence="2">FAD dependent oxidoreductase</fullName>
    </submittedName>
</protein>
<dbReference type="Gene3D" id="3.50.50.60">
    <property type="entry name" value="FAD/NAD(P)-binding domain"/>
    <property type="match status" value="1"/>
</dbReference>
<dbReference type="OrthoDB" id="9790035at2"/>
<dbReference type="InterPro" id="IPR036188">
    <property type="entry name" value="FAD/NAD-bd_sf"/>
</dbReference>
<accession>A0A5M9WPK7</accession>
<dbReference type="EMBL" id="RIAS01000002">
    <property type="protein sequence ID" value="KAA8783492.1"/>
    <property type="molecule type" value="Genomic_DNA"/>
</dbReference>
<dbReference type="GO" id="GO:0071949">
    <property type="term" value="F:FAD binding"/>
    <property type="evidence" value="ECO:0007669"/>
    <property type="project" value="InterPro"/>
</dbReference>
<evidence type="ECO:0000313" key="2">
    <source>
        <dbReference type="EMBL" id="KAA8783492.1"/>
    </source>
</evidence>
<dbReference type="SUPFAM" id="SSF51905">
    <property type="entry name" value="FAD/NAD(P)-binding domain"/>
    <property type="match status" value="1"/>
</dbReference>
<name>A0A5M9WPK7_PAEAM</name>
<evidence type="ECO:0000313" key="3">
    <source>
        <dbReference type="Proteomes" id="UP000323664"/>
    </source>
</evidence>
<dbReference type="InterPro" id="IPR002938">
    <property type="entry name" value="FAD-bd"/>
</dbReference>
<gene>
    <name evidence="2" type="ORF">EC604_06495</name>
</gene>
<organism evidence="2 3">
    <name type="scientific">Paenibacillus amylolyticus</name>
    <dbReference type="NCBI Taxonomy" id="1451"/>
    <lineage>
        <taxon>Bacteria</taxon>
        <taxon>Bacillati</taxon>
        <taxon>Bacillota</taxon>
        <taxon>Bacilli</taxon>
        <taxon>Bacillales</taxon>
        <taxon>Paenibacillaceae</taxon>
        <taxon>Paenibacillus</taxon>
    </lineage>
</organism>
<sequence>MSDMKRAVVIGAGIAGLITARMLSDYYDEVCIIERDELPSEPSNRQGVPQSFHPHRVLPRGGLILEHYFPGYNDELIALGAIPSHEEEIVNANKYGKFNHKVNASFIEIASSSRPLLEWVLRKRVQNISHIRFLTNTEVTGLMVSEDQSSIIGVYTKERRSESRKERRADMVIDASGRSSKLIKWLDQIGLSVPEPEVLKVSLGYSTRYYKIPSLIQNEWKTILTESDPEQGIRAGMLWRIENDIAGMLLFNAGGDAYPSTHPDEFQEQMKHLFASNEIMELAERLEPFQGPRGYRISESIRQHYERMEDWPSGLLVLGDAFCSFDPIHGQGMTVAAIEADTIRKCLELQRVHPESKFELKVLRRMQQAIEPAWWLSSVADLRWRGVEHVGSSQPRGVTFAQKYINLFTKQAMKKAMYEKDTHLFFIQFLTNALILPPGEYFNGGVLKMILNDNGSEEEMALRAELGVQDPELFQQRIDELIPSFQLEHDEQIEKLLETFQHAMSE</sequence>
<feature type="domain" description="FAD-binding" evidence="1">
    <location>
        <begin position="7"/>
        <end position="340"/>
    </location>
</feature>
<dbReference type="RefSeq" id="WP_123063333.1">
    <property type="nucleotide sequence ID" value="NZ_RIAS01000002.1"/>
</dbReference>
<dbReference type="AlphaFoldDB" id="A0A5M9WPK7"/>
<proteinExistence type="predicted"/>
<dbReference type="Pfam" id="PF01494">
    <property type="entry name" value="FAD_binding_3"/>
    <property type="match status" value="1"/>
</dbReference>
<dbReference type="PANTHER" id="PTHR43422:SF3">
    <property type="entry name" value="THIAMINE THIAZOLE SYNTHASE"/>
    <property type="match status" value="1"/>
</dbReference>
<evidence type="ECO:0000259" key="1">
    <source>
        <dbReference type="Pfam" id="PF01494"/>
    </source>
</evidence>